<dbReference type="SUPFAM" id="SSF48445">
    <property type="entry name" value="14-3-3 protein"/>
    <property type="match status" value="1"/>
</dbReference>
<evidence type="ECO:0000256" key="2">
    <source>
        <dbReference type="SAM" id="Coils"/>
    </source>
</evidence>
<dbReference type="PIRSF" id="PIRSF000868">
    <property type="entry name" value="14-3-3"/>
    <property type="match status" value="1"/>
</dbReference>
<dbReference type="Proteomes" id="UP000824890">
    <property type="component" value="Unassembled WGS sequence"/>
</dbReference>
<accession>A0ABQ7Y817</accession>
<proteinExistence type="inferred from homology"/>
<comment type="caution">
    <text evidence="5">The sequence shown here is derived from an EMBL/GenBank/DDBJ whole genome shotgun (WGS) entry which is preliminary data.</text>
</comment>
<gene>
    <name evidence="5" type="ORF">HID58_081543</name>
</gene>
<reference evidence="5 6" key="1">
    <citation type="submission" date="2021-05" db="EMBL/GenBank/DDBJ databases">
        <title>Genome Assembly of Synthetic Allotetraploid Brassica napus Reveals Homoeologous Exchanges between Subgenomes.</title>
        <authorList>
            <person name="Davis J.T."/>
        </authorList>
    </citation>
    <scope>NUCLEOTIDE SEQUENCE [LARGE SCALE GENOMIC DNA]</scope>
    <source>
        <strain evidence="6">cv. Da-Ae</strain>
        <tissue evidence="5">Seedling</tissue>
    </source>
</reference>
<dbReference type="Gene3D" id="1.20.190.20">
    <property type="entry name" value="14-3-3 domain"/>
    <property type="match status" value="1"/>
</dbReference>
<evidence type="ECO:0000313" key="6">
    <source>
        <dbReference type="Proteomes" id="UP000824890"/>
    </source>
</evidence>
<dbReference type="InterPro" id="IPR023410">
    <property type="entry name" value="14-3-3_domain"/>
</dbReference>
<feature type="non-terminal residue" evidence="5">
    <location>
        <position position="1"/>
    </location>
</feature>
<dbReference type="InterPro" id="IPR036815">
    <property type="entry name" value="14-3-3_dom_sf"/>
</dbReference>
<organism evidence="5 6">
    <name type="scientific">Brassica napus</name>
    <name type="common">Rape</name>
    <dbReference type="NCBI Taxonomy" id="3708"/>
    <lineage>
        <taxon>Eukaryota</taxon>
        <taxon>Viridiplantae</taxon>
        <taxon>Streptophyta</taxon>
        <taxon>Embryophyta</taxon>
        <taxon>Tracheophyta</taxon>
        <taxon>Spermatophyta</taxon>
        <taxon>Magnoliopsida</taxon>
        <taxon>eudicotyledons</taxon>
        <taxon>Gunneridae</taxon>
        <taxon>Pentapetalae</taxon>
        <taxon>rosids</taxon>
        <taxon>malvids</taxon>
        <taxon>Brassicales</taxon>
        <taxon>Brassicaceae</taxon>
        <taxon>Brassiceae</taxon>
        <taxon>Brassica</taxon>
    </lineage>
</organism>
<feature type="domain" description="14-3-3" evidence="4">
    <location>
        <begin position="22"/>
        <end position="258"/>
    </location>
</feature>
<sequence>LKEEIQLKKKTKAEAAAMEKDREKQIYLAKLSEQTGRYDEMVEAMKKVAELDVELTLEERNLVSVGYRTVIGAKRNFWRTLSSVEHKEWSKENEENVKRIKNYCKRVEDEIAKVCNDILSVIDKHLLSSSHRLPLWNLPKGDYYRYLAEFSSGAERKEAGDQSLEAYKAAVAAAETGLAPTHPLRLGLALNFSVFYHEILNSPESAIQLTKQALDDAIAELDSLNEQPYKDITRIMQKLSDNLALWTAETADLPEEGGNLLFLTLNGFVSVILFYLRSFLMMFSDH</sequence>
<dbReference type="InterPro" id="IPR000308">
    <property type="entry name" value="14-3-3"/>
</dbReference>
<dbReference type="PRINTS" id="PR00305">
    <property type="entry name" value="1433ZETA"/>
</dbReference>
<feature type="coiled-coil region" evidence="2">
    <location>
        <begin position="1"/>
        <end position="61"/>
    </location>
</feature>
<keyword evidence="2" id="KW-0175">Coiled coil</keyword>
<dbReference type="PANTHER" id="PTHR18860">
    <property type="entry name" value="14-3-3 PROTEIN"/>
    <property type="match status" value="1"/>
</dbReference>
<name>A0ABQ7Y817_BRANA</name>
<feature type="transmembrane region" description="Helical" evidence="3">
    <location>
        <begin position="260"/>
        <end position="280"/>
    </location>
</feature>
<evidence type="ECO:0000259" key="4">
    <source>
        <dbReference type="SMART" id="SM00101"/>
    </source>
</evidence>
<keyword evidence="6" id="KW-1185">Reference proteome</keyword>
<keyword evidence="3" id="KW-1133">Transmembrane helix</keyword>
<protein>
    <recommendedName>
        <fullName evidence="4">14-3-3 domain-containing protein</fullName>
    </recommendedName>
</protein>
<keyword evidence="3" id="KW-0812">Transmembrane</keyword>
<evidence type="ECO:0000256" key="3">
    <source>
        <dbReference type="SAM" id="Phobius"/>
    </source>
</evidence>
<evidence type="ECO:0000256" key="1">
    <source>
        <dbReference type="ARBA" id="ARBA00006141"/>
    </source>
</evidence>
<dbReference type="EMBL" id="JAGKQM010000018">
    <property type="protein sequence ID" value="KAH0864332.1"/>
    <property type="molecule type" value="Genomic_DNA"/>
</dbReference>
<dbReference type="SMART" id="SM00101">
    <property type="entry name" value="14_3_3"/>
    <property type="match status" value="1"/>
</dbReference>
<comment type="similarity">
    <text evidence="1">Belongs to the 14-3-3 family.</text>
</comment>
<dbReference type="Pfam" id="PF00244">
    <property type="entry name" value="14-3-3"/>
    <property type="match status" value="1"/>
</dbReference>
<evidence type="ECO:0000313" key="5">
    <source>
        <dbReference type="EMBL" id="KAH0864332.1"/>
    </source>
</evidence>
<keyword evidence="3" id="KW-0472">Membrane</keyword>